<keyword evidence="3 5" id="KW-1133">Transmembrane helix</keyword>
<dbReference type="EMBL" id="FOTS01000039">
    <property type="protein sequence ID" value="SFM08343.1"/>
    <property type="molecule type" value="Genomic_DNA"/>
</dbReference>
<gene>
    <name evidence="6" type="ORF">SAMN04490355_103945</name>
</gene>
<dbReference type="CDD" id="cd16914">
    <property type="entry name" value="EcfT"/>
    <property type="match status" value="1"/>
</dbReference>
<comment type="subcellular location">
    <subcellularLocation>
        <location evidence="1">Membrane</location>
        <topology evidence="1">Multi-pass membrane protein</topology>
    </subcellularLocation>
</comment>
<dbReference type="Pfam" id="PF02361">
    <property type="entry name" value="CbiQ"/>
    <property type="match status" value="1"/>
</dbReference>
<dbReference type="AlphaFoldDB" id="A0A1I4MZB3"/>
<feature type="transmembrane region" description="Helical" evidence="5">
    <location>
        <begin position="76"/>
        <end position="96"/>
    </location>
</feature>
<feature type="transmembrane region" description="Helical" evidence="5">
    <location>
        <begin position="49"/>
        <end position="70"/>
    </location>
</feature>
<keyword evidence="7" id="KW-1185">Reference proteome</keyword>
<evidence type="ECO:0000256" key="2">
    <source>
        <dbReference type="ARBA" id="ARBA00022692"/>
    </source>
</evidence>
<feature type="transmembrane region" description="Helical" evidence="5">
    <location>
        <begin position="12"/>
        <end position="42"/>
    </location>
</feature>
<protein>
    <submittedName>
        <fullName evidence="6">Energy-coupling factor transport system permease protein</fullName>
    </submittedName>
</protein>
<dbReference type="RefSeq" id="WP_090940714.1">
    <property type="nucleotide sequence ID" value="NZ_FOTS01000039.1"/>
</dbReference>
<dbReference type="GO" id="GO:0005886">
    <property type="term" value="C:plasma membrane"/>
    <property type="evidence" value="ECO:0007669"/>
    <property type="project" value="TreeGrafter"/>
</dbReference>
<keyword evidence="2 5" id="KW-0812">Transmembrane</keyword>
<dbReference type="PANTHER" id="PTHR33514:SF13">
    <property type="entry name" value="PROTEIN ABCI12, CHLOROPLASTIC"/>
    <property type="match status" value="1"/>
</dbReference>
<dbReference type="InterPro" id="IPR003339">
    <property type="entry name" value="ABC/ECF_trnsptr_transmembrane"/>
</dbReference>
<evidence type="ECO:0000256" key="1">
    <source>
        <dbReference type="ARBA" id="ARBA00004141"/>
    </source>
</evidence>
<reference evidence="7" key="1">
    <citation type="submission" date="2016-10" db="EMBL/GenBank/DDBJ databases">
        <authorList>
            <person name="Varghese N."/>
            <person name="Submissions S."/>
        </authorList>
    </citation>
    <scope>NUCLEOTIDE SEQUENCE [LARGE SCALE GENOMIC DNA]</scope>
    <source>
        <strain evidence="7">DSM 13327</strain>
    </source>
</reference>
<dbReference type="OrthoDB" id="6400at2"/>
<evidence type="ECO:0000256" key="5">
    <source>
        <dbReference type="SAM" id="Phobius"/>
    </source>
</evidence>
<dbReference type="PANTHER" id="PTHR33514">
    <property type="entry name" value="PROTEIN ABCI12, CHLOROPLASTIC"/>
    <property type="match status" value="1"/>
</dbReference>
<dbReference type="Proteomes" id="UP000199520">
    <property type="component" value="Unassembled WGS sequence"/>
</dbReference>
<feature type="transmembrane region" description="Helical" evidence="5">
    <location>
        <begin position="199"/>
        <end position="221"/>
    </location>
</feature>
<evidence type="ECO:0000313" key="7">
    <source>
        <dbReference type="Proteomes" id="UP000199520"/>
    </source>
</evidence>
<evidence type="ECO:0000256" key="3">
    <source>
        <dbReference type="ARBA" id="ARBA00022989"/>
    </source>
</evidence>
<sequence length="224" mass="24639">MQKIAPITKLALTIFVTIWSIVLQSLPALTALIVCQLILLAIAKVGSSVYKGIASLFAFAAILAGMQYAINSDLLLAAITASKMIAMTLVFFILLATTRMQDLSAALVLQCHIPYEYAFMLTAALRFIPDFLAESKAIQEAQACRGYSPQGNVLQRFFSYMAVIKPLVLKAVTKSETMALSLELRGFGSRKTRSFKNNVTLALQDYAMLLSMILLTSYLVMQIY</sequence>
<proteinExistence type="predicted"/>
<name>A0A1I4MZB3_9FIRM</name>
<evidence type="ECO:0000313" key="6">
    <source>
        <dbReference type="EMBL" id="SFM08343.1"/>
    </source>
</evidence>
<evidence type="ECO:0000256" key="4">
    <source>
        <dbReference type="ARBA" id="ARBA00023136"/>
    </source>
</evidence>
<organism evidence="6 7">
    <name type="scientific">Pelosinus propionicus DSM 13327</name>
    <dbReference type="NCBI Taxonomy" id="1123291"/>
    <lineage>
        <taxon>Bacteria</taxon>
        <taxon>Bacillati</taxon>
        <taxon>Bacillota</taxon>
        <taxon>Negativicutes</taxon>
        <taxon>Selenomonadales</taxon>
        <taxon>Sporomusaceae</taxon>
        <taxon>Pelosinus</taxon>
    </lineage>
</organism>
<dbReference type="STRING" id="1123291.SAMN04490355_103945"/>
<keyword evidence="4 5" id="KW-0472">Membrane</keyword>
<accession>A0A1I4MZB3</accession>